<reference evidence="4" key="1">
    <citation type="submission" date="2021-03" db="EMBL/GenBank/DDBJ databases">
        <title>Draft genome sequence of rust myrtle Austropuccinia psidii MF-1, a brazilian biotype.</title>
        <authorList>
            <person name="Quecine M.C."/>
            <person name="Pachon D.M.R."/>
            <person name="Bonatelli M.L."/>
            <person name="Correr F.H."/>
            <person name="Franceschini L.M."/>
            <person name="Leite T.F."/>
            <person name="Margarido G.R.A."/>
            <person name="Almeida C.A."/>
            <person name="Ferrarezi J.A."/>
            <person name="Labate C.A."/>
        </authorList>
    </citation>
    <scope>NUCLEOTIDE SEQUENCE</scope>
    <source>
        <strain evidence="4">MF-1</strain>
    </source>
</reference>
<dbReference type="SMART" id="SM00307">
    <property type="entry name" value="ILWEQ"/>
    <property type="match status" value="1"/>
</dbReference>
<sequence>MIEKAQNTAMEFATVFDLHLDSAPGGEQVEVIKTANSLATCVAKALVNTKGITRFAANDDEMESRICVGKNSGDVAIRFFNSLISYWLSVLPPGSRKDVVIKGKGITNAIAQLIAAATKYQAEILAQGKGSSLVQAFYKCNNHWTEGLISPAKQAAYSTTLPIKTADGVISGAHTLDQLIVALNEVAAATAQLVQASVIKAELKNQNCCHLERQQANLKKLSLCIGVIPLISRLQLMKLFLNCLVPNLKLFNYHQNNPLQPQRQKSQFFIQTPKIL</sequence>
<dbReference type="InterPro" id="IPR035964">
    <property type="entry name" value="I/LWEQ_dom_sf"/>
</dbReference>
<dbReference type="GO" id="GO:0080025">
    <property type="term" value="F:phosphatidylinositol-3,5-bisphosphate binding"/>
    <property type="evidence" value="ECO:0007669"/>
    <property type="project" value="TreeGrafter"/>
</dbReference>
<evidence type="ECO:0000256" key="2">
    <source>
        <dbReference type="ARBA" id="ARBA00022490"/>
    </source>
</evidence>
<evidence type="ECO:0000313" key="5">
    <source>
        <dbReference type="Proteomes" id="UP000765509"/>
    </source>
</evidence>
<dbReference type="GO" id="GO:0051015">
    <property type="term" value="F:actin filament binding"/>
    <property type="evidence" value="ECO:0007669"/>
    <property type="project" value="TreeGrafter"/>
</dbReference>
<dbReference type="PROSITE" id="PS50945">
    <property type="entry name" value="I_LWEQ"/>
    <property type="match status" value="1"/>
</dbReference>
<gene>
    <name evidence="4" type="ORF">O181_085027</name>
</gene>
<accession>A0A9Q3FXB4</accession>
<dbReference type="Pfam" id="PF01608">
    <property type="entry name" value="I_LWEQ"/>
    <property type="match status" value="1"/>
</dbReference>
<dbReference type="PANTHER" id="PTHR10407:SF15">
    <property type="entry name" value="HUNTINGTIN INTERACTING PROTEIN 1"/>
    <property type="match status" value="1"/>
</dbReference>
<dbReference type="GO" id="GO:0007015">
    <property type="term" value="P:actin filament organization"/>
    <property type="evidence" value="ECO:0007669"/>
    <property type="project" value="TreeGrafter"/>
</dbReference>
<dbReference type="AlphaFoldDB" id="A0A9Q3FXB4"/>
<dbReference type="GO" id="GO:0030136">
    <property type="term" value="C:clathrin-coated vesicle"/>
    <property type="evidence" value="ECO:0007669"/>
    <property type="project" value="TreeGrafter"/>
</dbReference>
<dbReference type="EMBL" id="AVOT02050196">
    <property type="protein sequence ID" value="MBW0545312.1"/>
    <property type="molecule type" value="Genomic_DNA"/>
</dbReference>
<dbReference type="Proteomes" id="UP000765509">
    <property type="component" value="Unassembled WGS sequence"/>
</dbReference>
<dbReference type="GO" id="GO:0048268">
    <property type="term" value="P:clathrin coat assembly"/>
    <property type="evidence" value="ECO:0007669"/>
    <property type="project" value="TreeGrafter"/>
</dbReference>
<dbReference type="Gene3D" id="1.20.1410.10">
    <property type="entry name" value="I/LWEQ domain"/>
    <property type="match status" value="1"/>
</dbReference>
<evidence type="ECO:0000313" key="4">
    <source>
        <dbReference type="EMBL" id="MBW0545312.1"/>
    </source>
</evidence>
<dbReference type="GO" id="GO:0006897">
    <property type="term" value="P:endocytosis"/>
    <property type="evidence" value="ECO:0007669"/>
    <property type="project" value="InterPro"/>
</dbReference>
<evidence type="ECO:0000259" key="3">
    <source>
        <dbReference type="PROSITE" id="PS50945"/>
    </source>
</evidence>
<keyword evidence="2" id="KW-0963">Cytoplasm</keyword>
<protein>
    <recommendedName>
        <fullName evidence="3">I/LWEQ domain-containing protein</fullName>
    </recommendedName>
</protein>
<dbReference type="InterPro" id="IPR002558">
    <property type="entry name" value="ILWEQ_dom"/>
</dbReference>
<organism evidence="4 5">
    <name type="scientific">Austropuccinia psidii MF-1</name>
    <dbReference type="NCBI Taxonomy" id="1389203"/>
    <lineage>
        <taxon>Eukaryota</taxon>
        <taxon>Fungi</taxon>
        <taxon>Dikarya</taxon>
        <taxon>Basidiomycota</taxon>
        <taxon>Pucciniomycotina</taxon>
        <taxon>Pucciniomycetes</taxon>
        <taxon>Pucciniales</taxon>
        <taxon>Sphaerophragmiaceae</taxon>
        <taxon>Austropuccinia</taxon>
    </lineage>
</organism>
<name>A0A9Q3FXB4_9BASI</name>
<evidence type="ECO:0000256" key="1">
    <source>
        <dbReference type="ARBA" id="ARBA00004496"/>
    </source>
</evidence>
<keyword evidence="5" id="KW-1185">Reference proteome</keyword>
<dbReference type="InterPro" id="IPR030224">
    <property type="entry name" value="Sla2_fam"/>
</dbReference>
<dbReference type="GO" id="GO:0035615">
    <property type="term" value="F:clathrin adaptor activity"/>
    <property type="evidence" value="ECO:0007669"/>
    <property type="project" value="TreeGrafter"/>
</dbReference>
<dbReference type="PANTHER" id="PTHR10407">
    <property type="entry name" value="HUNTINGTIN INTERACTING PROTEIN 1"/>
    <property type="match status" value="1"/>
</dbReference>
<dbReference type="GO" id="GO:0032051">
    <property type="term" value="F:clathrin light chain binding"/>
    <property type="evidence" value="ECO:0007669"/>
    <property type="project" value="TreeGrafter"/>
</dbReference>
<dbReference type="GO" id="GO:0030479">
    <property type="term" value="C:actin cortical patch"/>
    <property type="evidence" value="ECO:0007669"/>
    <property type="project" value="TreeGrafter"/>
</dbReference>
<proteinExistence type="predicted"/>
<dbReference type="GO" id="GO:0043325">
    <property type="term" value="F:phosphatidylinositol-3,4-bisphosphate binding"/>
    <property type="evidence" value="ECO:0007669"/>
    <property type="project" value="TreeGrafter"/>
</dbReference>
<feature type="domain" description="I/LWEQ" evidence="3">
    <location>
        <begin position="46"/>
        <end position="276"/>
    </location>
</feature>
<dbReference type="OrthoDB" id="10262320at2759"/>
<dbReference type="SUPFAM" id="SSF109885">
    <property type="entry name" value="I/LWEQ domain"/>
    <property type="match status" value="1"/>
</dbReference>
<comment type="caution">
    <text evidence="4">The sequence shown here is derived from an EMBL/GenBank/DDBJ whole genome shotgun (WGS) entry which is preliminary data.</text>
</comment>
<comment type="subcellular location">
    <subcellularLocation>
        <location evidence="1">Cytoplasm</location>
    </subcellularLocation>
</comment>